<dbReference type="GO" id="GO:0005085">
    <property type="term" value="F:guanyl-nucleotide exchange factor activity"/>
    <property type="evidence" value="ECO:0007669"/>
    <property type="project" value="UniProtKB-ARBA"/>
</dbReference>
<comment type="caution">
    <text evidence="8">The sequence shown here is derived from an EMBL/GenBank/DDBJ whole genome shotgun (WGS) entry which is preliminary data.</text>
</comment>
<dbReference type="FunFam" id="3.30.70.1010:FF:000001">
    <property type="entry name" value="Elongation factor 1-gamma 1"/>
    <property type="match status" value="1"/>
</dbReference>
<accession>A0A9P8NZD5</accession>
<sequence length="441" mass="49902">MSLGTLYAGEASRVIPVRGIVKVLDLDVKLGERADEEYKANFPLGKVPAFVGPKGYKLTEVIAILYYRDYPCLKNYVEITNLIHSPTIGVLISLEILLTCLVISLKDENHPLLGKTLEDRAQVLKWVSLGSSEFMVQATTAFKPFLGKAPYNKKVVDDALGALEKIVSTLDARLEHYTFLVGERLTIADIFFAAMFYRPFTIFYGDEWRSKHPYVTRWWKTVTATEYLNWFFKDVKLTAQPLEAPKPAKKEKAPKAAKAEAAPKAAAAAAPKPAEEPAQEKKPKHPLEALGKSSLPLDEWKRKYSNEDTRTGALPYFWNEFWNPEEWSLWRVAYKYNDELTLTFMSNNLVGGFFNRLSASTKYLFGSAVVYGENNNNGIVGAFLVRGQDAVPAFDVAPDWESYSFTKLDPSKPEDKEFIENMWAWDKPYNGQEIVDGKVFK</sequence>
<feature type="domain" description="EF-1-gamma C-terminal" evidence="6">
    <location>
        <begin position="283"/>
        <end position="441"/>
    </location>
</feature>
<feature type="region of interest" description="Disordered" evidence="5">
    <location>
        <begin position="243"/>
        <end position="290"/>
    </location>
</feature>
<dbReference type="CDD" id="cd03181">
    <property type="entry name" value="GST_C_EF1Bgamma_like"/>
    <property type="match status" value="1"/>
</dbReference>
<dbReference type="PANTHER" id="PTHR43986">
    <property type="entry name" value="ELONGATION FACTOR 1-GAMMA"/>
    <property type="match status" value="1"/>
</dbReference>
<reference evidence="8" key="1">
    <citation type="journal article" date="2021" name="Open Biol.">
        <title>Shared evolutionary footprints suggest mitochondrial oxidative damage underlies multiple complex I losses in fungi.</title>
        <authorList>
            <person name="Schikora-Tamarit M.A."/>
            <person name="Marcet-Houben M."/>
            <person name="Nosek J."/>
            <person name="Gabaldon T."/>
        </authorList>
    </citation>
    <scope>NUCLEOTIDE SEQUENCE</scope>
    <source>
        <strain evidence="8">CBS6075</strain>
    </source>
</reference>
<dbReference type="InterPro" id="IPR050802">
    <property type="entry name" value="EF-GSTs"/>
</dbReference>
<dbReference type="EMBL" id="JAEUBE010000414">
    <property type="protein sequence ID" value="KAH3662051.1"/>
    <property type="molecule type" value="Genomic_DNA"/>
</dbReference>
<dbReference type="InterPro" id="IPR010987">
    <property type="entry name" value="Glutathione-S-Trfase_C-like"/>
</dbReference>
<dbReference type="Gene3D" id="1.20.1050.10">
    <property type="match status" value="1"/>
</dbReference>
<comment type="pathway">
    <text evidence="1">Protein biosynthesis; polypeptide chain elongation.</text>
</comment>
<dbReference type="SUPFAM" id="SSF52833">
    <property type="entry name" value="Thioredoxin-like"/>
    <property type="match status" value="1"/>
</dbReference>
<proteinExistence type="predicted"/>
<dbReference type="InterPro" id="IPR036249">
    <property type="entry name" value="Thioredoxin-like_sf"/>
</dbReference>
<dbReference type="SUPFAM" id="SSF47616">
    <property type="entry name" value="GST C-terminal domain-like"/>
    <property type="match status" value="1"/>
</dbReference>
<evidence type="ECO:0000313" key="9">
    <source>
        <dbReference type="Proteomes" id="UP000769157"/>
    </source>
</evidence>
<dbReference type="CDD" id="cd03044">
    <property type="entry name" value="GST_N_EF1Bgamma"/>
    <property type="match status" value="1"/>
</dbReference>
<keyword evidence="3 4" id="KW-0648">Protein biosynthesis</keyword>
<dbReference type="PROSITE" id="PS50040">
    <property type="entry name" value="EF1G_C"/>
    <property type="match status" value="1"/>
</dbReference>
<feature type="compositionally biased region" description="Basic and acidic residues" evidence="5">
    <location>
        <begin position="273"/>
        <end position="287"/>
    </location>
</feature>
<evidence type="ECO:0000256" key="1">
    <source>
        <dbReference type="ARBA" id="ARBA00004815"/>
    </source>
</evidence>
<dbReference type="InterPro" id="IPR036282">
    <property type="entry name" value="Glutathione-S-Trfase_C_sf"/>
</dbReference>
<reference evidence="8" key="2">
    <citation type="submission" date="2021-01" db="EMBL/GenBank/DDBJ databases">
        <authorList>
            <person name="Schikora-Tamarit M.A."/>
        </authorList>
    </citation>
    <scope>NUCLEOTIDE SEQUENCE</scope>
    <source>
        <strain evidence="8">CBS6075</strain>
    </source>
</reference>
<feature type="compositionally biased region" description="Low complexity" evidence="5">
    <location>
        <begin position="259"/>
        <end position="272"/>
    </location>
</feature>
<dbReference type="GeneID" id="70238196"/>
<dbReference type="Pfam" id="PF02798">
    <property type="entry name" value="GST_N"/>
    <property type="match status" value="1"/>
</dbReference>
<evidence type="ECO:0000256" key="4">
    <source>
        <dbReference type="PROSITE-ProRule" id="PRU00519"/>
    </source>
</evidence>
<keyword evidence="2 4" id="KW-0251">Elongation factor</keyword>
<feature type="compositionally biased region" description="Basic and acidic residues" evidence="5">
    <location>
        <begin position="246"/>
        <end position="258"/>
    </location>
</feature>
<dbReference type="InterPro" id="IPR001662">
    <property type="entry name" value="EF1B_G_C"/>
</dbReference>
<dbReference type="FunFam" id="1.20.1050.10:FF:000006">
    <property type="entry name" value="Elongation factor 1 gamma"/>
    <property type="match status" value="1"/>
</dbReference>
<dbReference type="Proteomes" id="UP000769157">
    <property type="component" value="Unassembled WGS sequence"/>
</dbReference>
<dbReference type="PROSITE" id="PS50405">
    <property type="entry name" value="GST_CTER"/>
    <property type="match status" value="1"/>
</dbReference>
<evidence type="ECO:0000259" key="7">
    <source>
        <dbReference type="PROSITE" id="PS50405"/>
    </source>
</evidence>
<gene>
    <name evidence="8" type="ORF">OGAPHI_006232</name>
</gene>
<organism evidence="8 9">
    <name type="scientific">Ogataea philodendri</name>
    <dbReference type="NCBI Taxonomy" id="1378263"/>
    <lineage>
        <taxon>Eukaryota</taxon>
        <taxon>Fungi</taxon>
        <taxon>Dikarya</taxon>
        <taxon>Ascomycota</taxon>
        <taxon>Saccharomycotina</taxon>
        <taxon>Pichiomycetes</taxon>
        <taxon>Pichiales</taxon>
        <taxon>Pichiaceae</taxon>
        <taxon>Ogataea</taxon>
    </lineage>
</organism>
<dbReference type="GO" id="GO:0005737">
    <property type="term" value="C:cytoplasm"/>
    <property type="evidence" value="ECO:0007669"/>
    <property type="project" value="TreeGrafter"/>
</dbReference>
<dbReference type="OrthoDB" id="249703at2759"/>
<evidence type="ECO:0000313" key="8">
    <source>
        <dbReference type="EMBL" id="KAH3662051.1"/>
    </source>
</evidence>
<evidence type="ECO:0000256" key="2">
    <source>
        <dbReference type="ARBA" id="ARBA00022768"/>
    </source>
</evidence>
<feature type="domain" description="GST C-terminal" evidence="7">
    <location>
        <begin position="116"/>
        <end position="248"/>
    </location>
</feature>
<dbReference type="InterPro" id="IPR036433">
    <property type="entry name" value="EF1B_G_C_sf"/>
</dbReference>
<name>A0A9P8NZD5_9ASCO</name>
<evidence type="ECO:0008006" key="10">
    <source>
        <dbReference type="Google" id="ProtNLM"/>
    </source>
</evidence>
<protein>
    <recommendedName>
        <fullName evidence="10">Elongation factor 1-gamma 1</fullName>
    </recommendedName>
</protein>
<dbReference type="Pfam" id="PF00043">
    <property type="entry name" value="GST_C"/>
    <property type="match status" value="1"/>
</dbReference>
<dbReference type="SUPFAM" id="SSF89942">
    <property type="entry name" value="eEF1-gamma domain"/>
    <property type="match status" value="1"/>
</dbReference>
<dbReference type="AlphaFoldDB" id="A0A9P8NZD5"/>
<dbReference type="RefSeq" id="XP_046059155.1">
    <property type="nucleotide sequence ID" value="XM_046207498.1"/>
</dbReference>
<keyword evidence="9" id="KW-1185">Reference proteome</keyword>
<evidence type="ECO:0000256" key="5">
    <source>
        <dbReference type="SAM" id="MobiDB-lite"/>
    </source>
</evidence>
<dbReference type="InterPro" id="IPR004046">
    <property type="entry name" value="GST_C"/>
</dbReference>
<evidence type="ECO:0000256" key="3">
    <source>
        <dbReference type="ARBA" id="ARBA00022917"/>
    </source>
</evidence>
<dbReference type="GO" id="GO:0005634">
    <property type="term" value="C:nucleus"/>
    <property type="evidence" value="ECO:0007669"/>
    <property type="project" value="TreeGrafter"/>
</dbReference>
<dbReference type="PANTHER" id="PTHR43986:SF1">
    <property type="entry name" value="ELONGATION FACTOR 1-GAMMA"/>
    <property type="match status" value="1"/>
</dbReference>
<dbReference type="InterPro" id="IPR004045">
    <property type="entry name" value="Glutathione_S-Trfase_N"/>
</dbReference>
<dbReference type="Gene3D" id="3.40.30.10">
    <property type="entry name" value="Glutaredoxin"/>
    <property type="match status" value="1"/>
</dbReference>
<dbReference type="SMART" id="SM01183">
    <property type="entry name" value="EF1G"/>
    <property type="match status" value="1"/>
</dbReference>
<evidence type="ECO:0000259" key="6">
    <source>
        <dbReference type="PROSITE" id="PS50040"/>
    </source>
</evidence>
<dbReference type="Gene3D" id="3.30.70.1010">
    <property type="entry name" value="Translation elongation factor EF1B, gamma chain, conserved domain"/>
    <property type="match status" value="1"/>
</dbReference>
<dbReference type="Pfam" id="PF00647">
    <property type="entry name" value="EF1G"/>
    <property type="match status" value="1"/>
</dbReference>
<dbReference type="FunFam" id="3.40.30.10:FF:000142">
    <property type="entry name" value="Elongation factor 1 gamma"/>
    <property type="match status" value="1"/>
</dbReference>
<dbReference type="GO" id="GO:0003746">
    <property type="term" value="F:translation elongation factor activity"/>
    <property type="evidence" value="ECO:0007669"/>
    <property type="project" value="UniProtKB-UniRule"/>
</dbReference>